<dbReference type="InterPro" id="IPR015943">
    <property type="entry name" value="WD40/YVTN_repeat-like_dom_sf"/>
</dbReference>
<dbReference type="Pfam" id="PF23948">
    <property type="entry name" value="ARM_5"/>
    <property type="match status" value="2"/>
</dbReference>
<dbReference type="Proteomes" id="UP000726737">
    <property type="component" value="Unassembled WGS sequence"/>
</dbReference>
<keyword evidence="8" id="KW-1185">Reference proteome</keyword>
<dbReference type="Pfam" id="PF05729">
    <property type="entry name" value="NACHT"/>
    <property type="match status" value="1"/>
</dbReference>
<dbReference type="InterPro" id="IPR036322">
    <property type="entry name" value="WD40_repeat_dom_sf"/>
</dbReference>
<evidence type="ECO:0000256" key="2">
    <source>
        <dbReference type="ARBA" id="ARBA00022737"/>
    </source>
</evidence>
<feature type="domain" description="Arm-like repeat" evidence="6">
    <location>
        <begin position="393"/>
        <end position="534"/>
    </location>
</feature>
<dbReference type="InterPro" id="IPR001680">
    <property type="entry name" value="WD40_rpt"/>
</dbReference>
<dbReference type="InterPro" id="IPR001646">
    <property type="entry name" value="5peptide_repeat"/>
</dbReference>
<dbReference type="Gene3D" id="2.130.10.10">
    <property type="entry name" value="YVTN repeat-like/Quinoprotein amine dehydrogenase"/>
    <property type="match status" value="5"/>
</dbReference>
<dbReference type="PANTHER" id="PTHR19879">
    <property type="entry name" value="TRANSCRIPTION INITIATION FACTOR TFIID"/>
    <property type="match status" value="1"/>
</dbReference>
<dbReference type="InterPro" id="IPR025662">
    <property type="entry name" value="Sigma_54_int_dom_ATP-bd_1"/>
</dbReference>
<evidence type="ECO:0000256" key="4">
    <source>
        <dbReference type="SAM" id="MobiDB-lite"/>
    </source>
</evidence>
<dbReference type="Pfam" id="PF00805">
    <property type="entry name" value="Pentapeptide"/>
    <property type="match status" value="1"/>
</dbReference>
<evidence type="ECO:0000256" key="3">
    <source>
        <dbReference type="PROSITE-ProRule" id="PRU00221"/>
    </source>
</evidence>
<feature type="repeat" description="WD" evidence="3">
    <location>
        <begin position="1344"/>
        <end position="1385"/>
    </location>
</feature>
<dbReference type="Pfam" id="PF00400">
    <property type="entry name" value="WD40"/>
    <property type="match status" value="12"/>
</dbReference>
<dbReference type="SUPFAM" id="SSF141571">
    <property type="entry name" value="Pentapeptide repeat-like"/>
    <property type="match status" value="1"/>
</dbReference>
<dbReference type="SUPFAM" id="SSF50978">
    <property type="entry name" value="WD40 repeat-like"/>
    <property type="match status" value="2"/>
</dbReference>
<evidence type="ECO:0008006" key="9">
    <source>
        <dbReference type="Google" id="ProtNLM"/>
    </source>
</evidence>
<protein>
    <recommendedName>
        <fullName evidence="9">WD40 repeat-like protein</fullName>
    </recommendedName>
</protein>
<gene>
    <name evidence="7" type="ORF">BG011_000287</name>
</gene>
<dbReference type="OrthoDB" id="538223at2759"/>
<dbReference type="InterPro" id="IPR007111">
    <property type="entry name" value="NACHT_NTPase"/>
</dbReference>
<feature type="repeat" description="WD" evidence="3">
    <location>
        <begin position="1260"/>
        <end position="1301"/>
    </location>
</feature>
<dbReference type="PRINTS" id="PR00320">
    <property type="entry name" value="GPROTEINBRPT"/>
</dbReference>
<proteinExistence type="predicted"/>
<sequence>MALELANSYLDLARTSNDPDLILARCEDAGAAISRIKRAARKALFPPKSVDDQTLCNEISTVYLEQGKLLDSLGYRDKAQASINKARKWRFVQDTDKNPALSAAPSQPCPQIKGNAGRTDVAHVPPEVFSKNVAKPVVKYDLPKLDERIASTPQLAYCLGLLSMAMPSPSSASPDFPAIEIDELLDEHQRAWTLTASKDDDEQERLRSLAIKLIAAFIDDDLKDPPTVAEVIHLARVLEKGYYRKLLNTFIDGIGQATLLDFSLLEGLAQQIHGAGPDYLMADDLVRILGVLNTRLQDTHQQSALHIYELSVAVSRILDAMADCDVEGLDREQLHAPLSSYFGALRSSPDPHLVYQAAYSYQALQYVPDDETTLQAVLRRTNVLVYDVAMAGYEGVTSLVESGQGLLDSLKEGLSFSRRRTWYPALRGGDDLLRDGRLADFKKLVCEAPCRHDPAFQWGLCQRLGGIAGNPLWDANAHWSAIEFLGEIYKNDADWGQQANIKQWILTILIQLSNSPESATKSHAHTTLQELEKNGDAEKQALYQSCINGPPSPYPLKVCLPPLASPSLLKRIQGIPDVEDDLRKLKTRRLAGRGDAVYIPPQAKANLQASDDMLFPLMENVKELLESERQVILLLGESGAGKSTFNRELECDLWNSYKKREGRIPLLINLPAIDKPDQDLIAKHLRRNDFTEPQIREMKSYRKFILICDGYDESQQSHNLYTSNQLNQLGQWQAKMVVSCRSEYLPQDYKDRFQPIDQDHITAPSLFQEAVIAPFSEAQIQDYIKRYVFQSRPLWRTKDYIEALSKVPNLLDLVKNPFLLTLSLEVLPRVVDVGQIHDLSRSRITRVALYDEFMEQWLERGKKRVGGNDLSQQAKAAFDTLVDGGFTQTGIHFLKRLAAAVYREQAGHPVVEYSRLRDEGTWKTEFFSREDEIYLLREACPLIRNGGQYRFIHRSLLEYCFTLTVFDPQESKALRPSLGPVRRGSVSSIFSFEEQAGPEEEPVNIQEPGANHPLTWRSFVGEPSILEFLAERVQQEPLFKQQLLAMVERSKTNKEGRIAAANAISILVRAGLQFNGADLKGIKIPGADLSGGVFDSAQLQGADLRKVNLRNIWLRQANLINARMTGVQFGEWPYLTGGSKIHSCAYSPDGRNCAIGLRDRIISIYDTSTWAKTYTFSGHTDWVTSAVYSPSGQQIASGSKDGTVRLWNAQTGTCGPILSGHTETVTSVVYSPNGQQIASGSEDNTVRLWDAQTGTPGPILSGHTSSVTSVAFSPSGQQIASGSFDNTVRLWDAQTGTPGSTLSDHRDWVMSVVYSPSGHQIASGSGDDTVRLWDAQTGAPGPILSGHTDRVTSVVYSPSGHQIASGGYDRTVRLWDTQTGAYGPTLSGHTNRVRSLVYSPNGQQFLSDSFDKTVRLWDAQTGILGPILSGHTETVTDVVYSPSGHQIASGSWDKTVRLWDAQTGAHGPILSGHASRVTSVVYSPSGQRIASGSGDETVRLWDAQTGAPGPILSGHISSVTSVVYSPSGHQIASGSNDNTVRLWDAKTGASGPSLSGHTRRVTSVVYSPSGHQIASGSDDSTVRLWDAQTGAPGPTLSGHTNWVTGVVYSPSGHQIASGSDDKTVRLWDVDSGQCLAVVEDFGGTINSIAWYATSNGSYFATGCDDRTVRTWQMIEEGDQCHVRLLWSSIHDQLVVSGTTIQDAKGLGNINIQLLKQRGAVGRPTPPLSFRGASEKLISMASKVSQLKMQSNDSMLSIPTAAYSPGSCQTDNRHLPNDFFGSTTSQGA</sequence>
<feature type="repeat" description="WD" evidence="3">
    <location>
        <begin position="1554"/>
        <end position="1595"/>
    </location>
</feature>
<organism evidence="7 8">
    <name type="scientific">Mortierella polycephala</name>
    <dbReference type="NCBI Taxonomy" id="41804"/>
    <lineage>
        <taxon>Eukaryota</taxon>
        <taxon>Fungi</taxon>
        <taxon>Fungi incertae sedis</taxon>
        <taxon>Mucoromycota</taxon>
        <taxon>Mortierellomycotina</taxon>
        <taxon>Mortierellomycetes</taxon>
        <taxon>Mortierellales</taxon>
        <taxon>Mortierellaceae</taxon>
        <taxon>Mortierella</taxon>
    </lineage>
</organism>
<feature type="repeat" description="WD" evidence="3">
    <location>
        <begin position="1470"/>
        <end position="1506"/>
    </location>
</feature>
<dbReference type="PROSITE" id="PS00675">
    <property type="entry name" value="SIGMA54_INTERACT_1"/>
    <property type="match status" value="1"/>
</dbReference>
<feature type="repeat" description="WD" evidence="3">
    <location>
        <begin position="1386"/>
        <end position="1422"/>
    </location>
</feature>
<evidence type="ECO:0000313" key="7">
    <source>
        <dbReference type="EMBL" id="KAG0248254.1"/>
    </source>
</evidence>
<reference evidence="7" key="1">
    <citation type="journal article" date="2020" name="Fungal Divers.">
        <title>Resolving the Mortierellaceae phylogeny through synthesis of multi-gene phylogenetics and phylogenomics.</title>
        <authorList>
            <person name="Vandepol N."/>
            <person name="Liber J."/>
            <person name="Desiro A."/>
            <person name="Na H."/>
            <person name="Kennedy M."/>
            <person name="Barry K."/>
            <person name="Grigoriev I.V."/>
            <person name="Miller A.N."/>
            <person name="O'Donnell K."/>
            <person name="Stajich J.E."/>
            <person name="Bonito G."/>
        </authorList>
    </citation>
    <scope>NUCLEOTIDE SEQUENCE</scope>
    <source>
        <strain evidence="7">KOD948</strain>
    </source>
</reference>
<dbReference type="Gene3D" id="3.40.50.300">
    <property type="entry name" value="P-loop containing nucleotide triphosphate hydrolases"/>
    <property type="match status" value="1"/>
</dbReference>
<comment type="caution">
    <text evidence="7">The sequence shown here is derived from an EMBL/GenBank/DDBJ whole genome shotgun (WGS) entry which is preliminary data.</text>
</comment>
<dbReference type="PROSITE" id="PS50082">
    <property type="entry name" value="WD_REPEATS_2"/>
    <property type="match status" value="11"/>
</dbReference>
<dbReference type="SUPFAM" id="SSF52540">
    <property type="entry name" value="P-loop containing nucleoside triphosphate hydrolases"/>
    <property type="match status" value="1"/>
</dbReference>
<dbReference type="SMART" id="SM00320">
    <property type="entry name" value="WD40"/>
    <property type="match status" value="13"/>
</dbReference>
<dbReference type="Gene3D" id="2.160.20.80">
    <property type="entry name" value="E3 ubiquitin-protein ligase SopA"/>
    <property type="match status" value="1"/>
</dbReference>
<dbReference type="InterPro" id="IPR056251">
    <property type="entry name" value="Arm_rpt_dom"/>
</dbReference>
<dbReference type="EMBL" id="JAAAJA010001050">
    <property type="protein sequence ID" value="KAG0248254.1"/>
    <property type="molecule type" value="Genomic_DNA"/>
</dbReference>
<feature type="repeat" description="WD" evidence="3">
    <location>
        <begin position="1512"/>
        <end position="1553"/>
    </location>
</feature>
<dbReference type="PANTHER" id="PTHR19879:SF9">
    <property type="entry name" value="TRANSCRIPTION INITIATION FACTOR TFIID SUBUNIT 5"/>
    <property type="match status" value="1"/>
</dbReference>
<feature type="repeat" description="WD" evidence="3">
    <location>
        <begin position="1596"/>
        <end position="1637"/>
    </location>
</feature>
<dbReference type="InterPro" id="IPR019775">
    <property type="entry name" value="WD40_repeat_CS"/>
</dbReference>
<feature type="repeat" description="WD" evidence="3">
    <location>
        <begin position="1428"/>
        <end position="1464"/>
    </location>
</feature>
<evidence type="ECO:0000256" key="1">
    <source>
        <dbReference type="ARBA" id="ARBA00022574"/>
    </source>
</evidence>
<dbReference type="InterPro" id="IPR027417">
    <property type="entry name" value="P-loop_NTPase"/>
</dbReference>
<feature type="repeat" description="WD" evidence="3">
    <location>
        <begin position="1218"/>
        <end position="1254"/>
    </location>
</feature>
<feature type="domain" description="NACHT" evidence="5">
    <location>
        <begin position="631"/>
        <end position="788"/>
    </location>
</feature>
<dbReference type="CDD" id="cd00200">
    <property type="entry name" value="WD40"/>
    <property type="match status" value="2"/>
</dbReference>
<dbReference type="PROSITE" id="PS00678">
    <property type="entry name" value="WD_REPEATS_1"/>
    <property type="match status" value="10"/>
</dbReference>
<feature type="repeat" description="WD" evidence="3">
    <location>
        <begin position="1176"/>
        <end position="1212"/>
    </location>
</feature>
<keyword evidence="2" id="KW-0677">Repeat</keyword>
<evidence type="ECO:0000259" key="6">
    <source>
        <dbReference type="Pfam" id="PF23948"/>
    </source>
</evidence>
<feature type="region of interest" description="Disordered" evidence="4">
    <location>
        <begin position="1765"/>
        <end position="1787"/>
    </location>
</feature>
<feature type="repeat" description="WD" evidence="3">
    <location>
        <begin position="1302"/>
        <end position="1338"/>
    </location>
</feature>
<evidence type="ECO:0000259" key="5">
    <source>
        <dbReference type="Pfam" id="PF05729"/>
    </source>
</evidence>
<evidence type="ECO:0000313" key="8">
    <source>
        <dbReference type="Proteomes" id="UP000726737"/>
    </source>
</evidence>
<dbReference type="PROSITE" id="PS50294">
    <property type="entry name" value="WD_REPEATS_REGION"/>
    <property type="match status" value="11"/>
</dbReference>
<keyword evidence="1 3" id="KW-0853">WD repeat</keyword>
<name>A0A9P6PJ99_9FUNG</name>
<feature type="domain" description="Arm-like repeat" evidence="6">
    <location>
        <begin position="193"/>
        <end position="385"/>
    </location>
</feature>
<accession>A0A9P6PJ99</accession>
<dbReference type="InterPro" id="IPR020472">
    <property type="entry name" value="WD40_PAC1"/>
</dbReference>